<dbReference type="OrthoDB" id="1150971at2"/>
<accession>I0KB34</accession>
<dbReference type="STRING" id="1166018.FAES_3329"/>
<feature type="signal peptide" evidence="1">
    <location>
        <begin position="1"/>
        <end position="20"/>
    </location>
</feature>
<name>I0KB34_9BACT</name>
<dbReference type="RefSeq" id="WP_015332436.1">
    <property type="nucleotide sequence ID" value="NC_020054.1"/>
</dbReference>
<dbReference type="eggNOG" id="ENOG502ZB91">
    <property type="taxonomic scope" value="Bacteria"/>
</dbReference>
<sequence>MYVVRLVFLLTALWAFTARAQPLSDSHQQAMRQGIASLNSLSAQTPTADMLALANEFARIASAEKQAWLPRYYAGLTYVYLGFIGKDQAEKDRFLDRADTYLNEADKLSPNNDELSVLRAYIAQSRMSVDLANRWQTYGPQFETAIGKAIAQNPGNPRPYVLKGLGLIFTPENFGGGPKTACPVLKTATEKLATFKPASDLAPAWGQSHIDPVLGQCD</sequence>
<dbReference type="PATRIC" id="fig|1166018.3.peg.5104"/>
<keyword evidence="3" id="KW-1185">Reference proteome</keyword>
<keyword evidence="1" id="KW-0732">Signal</keyword>
<protein>
    <recommendedName>
        <fullName evidence="4">Tetratricopeptide repeat protein</fullName>
    </recommendedName>
</protein>
<dbReference type="HOGENOM" id="CLU_103294_0_0_10"/>
<feature type="chain" id="PRO_5003631259" description="Tetratricopeptide repeat protein" evidence="1">
    <location>
        <begin position="21"/>
        <end position="218"/>
    </location>
</feature>
<dbReference type="AlphaFoldDB" id="I0KB34"/>
<evidence type="ECO:0000313" key="3">
    <source>
        <dbReference type="Proteomes" id="UP000011058"/>
    </source>
</evidence>
<dbReference type="Proteomes" id="UP000011058">
    <property type="component" value="Chromosome"/>
</dbReference>
<dbReference type="EMBL" id="HE796683">
    <property type="protein sequence ID" value="CCH01337.1"/>
    <property type="molecule type" value="Genomic_DNA"/>
</dbReference>
<dbReference type="KEGG" id="fae:FAES_3329"/>
<gene>
    <name evidence="2" type="ORF">FAES_3329</name>
</gene>
<reference evidence="2 3" key="1">
    <citation type="journal article" date="2012" name="J. Bacteriol.">
        <title>Genome Sequence of Fibrella aestuarina BUZ 2T, a Filamentous Marine Bacterium.</title>
        <authorList>
            <person name="Filippini M."/>
            <person name="Qi W."/>
            <person name="Blom J."/>
            <person name="Goesmann A."/>
            <person name="Smits T.H."/>
            <person name="Bagheri H.C."/>
        </authorList>
    </citation>
    <scope>NUCLEOTIDE SEQUENCE [LARGE SCALE GENOMIC DNA]</scope>
    <source>
        <strain evidence="3">BUZ 2T</strain>
    </source>
</reference>
<evidence type="ECO:0000256" key="1">
    <source>
        <dbReference type="SAM" id="SignalP"/>
    </source>
</evidence>
<evidence type="ECO:0000313" key="2">
    <source>
        <dbReference type="EMBL" id="CCH01337.1"/>
    </source>
</evidence>
<evidence type="ECO:0008006" key="4">
    <source>
        <dbReference type="Google" id="ProtNLM"/>
    </source>
</evidence>
<proteinExistence type="predicted"/>
<organism evidence="2 3">
    <name type="scientific">Fibrella aestuarina BUZ 2</name>
    <dbReference type="NCBI Taxonomy" id="1166018"/>
    <lineage>
        <taxon>Bacteria</taxon>
        <taxon>Pseudomonadati</taxon>
        <taxon>Bacteroidota</taxon>
        <taxon>Cytophagia</taxon>
        <taxon>Cytophagales</taxon>
        <taxon>Spirosomataceae</taxon>
        <taxon>Fibrella</taxon>
    </lineage>
</organism>